<evidence type="ECO:0000313" key="2">
    <source>
        <dbReference type="Proteomes" id="UP000054485"/>
    </source>
</evidence>
<dbReference type="InParanoid" id="A0A0D0AY92"/>
<dbReference type="Proteomes" id="UP000054485">
    <property type="component" value="Unassembled WGS sequence"/>
</dbReference>
<dbReference type="OrthoDB" id="2678312at2759"/>
<protein>
    <submittedName>
        <fullName evidence="1">Uncharacterized protein</fullName>
    </submittedName>
</protein>
<feature type="non-terminal residue" evidence="1">
    <location>
        <position position="1"/>
    </location>
</feature>
<keyword evidence="2" id="KW-1185">Reference proteome</keyword>
<proteinExistence type="predicted"/>
<organism evidence="1 2">
    <name type="scientific">Suillus luteus UH-Slu-Lm8-n1</name>
    <dbReference type="NCBI Taxonomy" id="930992"/>
    <lineage>
        <taxon>Eukaryota</taxon>
        <taxon>Fungi</taxon>
        <taxon>Dikarya</taxon>
        <taxon>Basidiomycota</taxon>
        <taxon>Agaricomycotina</taxon>
        <taxon>Agaricomycetes</taxon>
        <taxon>Agaricomycetidae</taxon>
        <taxon>Boletales</taxon>
        <taxon>Suillineae</taxon>
        <taxon>Suillaceae</taxon>
        <taxon>Suillus</taxon>
    </lineage>
</organism>
<gene>
    <name evidence="1" type="ORF">CY34DRAFT_93707</name>
</gene>
<dbReference type="HOGENOM" id="CLU_124585_0_0_1"/>
<evidence type="ECO:0000313" key="1">
    <source>
        <dbReference type="EMBL" id="KIK36833.1"/>
    </source>
</evidence>
<dbReference type="EMBL" id="KN835495">
    <property type="protein sequence ID" value="KIK36833.1"/>
    <property type="molecule type" value="Genomic_DNA"/>
</dbReference>
<name>A0A0D0AY92_9AGAM</name>
<sequence>HSFQHLQSLPLPARDLILQVAKFQHILLDTFTIVQYEIVALPSPPSKEQFQFADNKWMGVFIADPATAQELYDLRIPFWHIRLEETFPLRTNIHLVKDFQALPGYIVTHHPRVRQELMPFPVLYCGTSSKHRHLFM</sequence>
<dbReference type="AlphaFoldDB" id="A0A0D0AY92"/>
<reference evidence="2" key="2">
    <citation type="submission" date="2015-01" db="EMBL/GenBank/DDBJ databases">
        <title>Evolutionary Origins and Diversification of the Mycorrhizal Mutualists.</title>
        <authorList>
            <consortium name="DOE Joint Genome Institute"/>
            <consortium name="Mycorrhizal Genomics Consortium"/>
            <person name="Kohler A."/>
            <person name="Kuo A."/>
            <person name="Nagy L.G."/>
            <person name="Floudas D."/>
            <person name="Copeland A."/>
            <person name="Barry K.W."/>
            <person name="Cichocki N."/>
            <person name="Veneault-Fourrey C."/>
            <person name="LaButti K."/>
            <person name="Lindquist E.A."/>
            <person name="Lipzen A."/>
            <person name="Lundell T."/>
            <person name="Morin E."/>
            <person name="Murat C."/>
            <person name="Riley R."/>
            <person name="Ohm R."/>
            <person name="Sun H."/>
            <person name="Tunlid A."/>
            <person name="Henrissat B."/>
            <person name="Grigoriev I.V."/>
            <person name="Hibbett D.S."/>
            <person name="Martin F."/>
        </authorList>
    </citation>
    <scope>NUCLEOTIDE SEQUENCE [LARGE SCALE GENOMIC DNA]</scope>
    <source>
        <strain evidence="2">UH-Slu-Lm8-n1</strain>
    </source>
</reference>
<reference evidence="1 2" key="1">
    <citation type="submission" date="2014-04" db="EMBL/GenBank/DDBJ databases">
        <authorList>
            <consortium name="DOE Joint Genome Institute"/>
            <person name="Kuo A."/>
            <person name="Ruytinx J."/>
            <person name="Rineau F."/>
            <person name="Colpaert J."/>
            <person name="Kohler A."/>
            <person name="Nagy L.G."/>
            <person name="Floudas D."/>
            <person name="Copeland A."/>
            <person name="Barry K.W."/>
            <person name="Cichocki N."/>
            <person name="Veneault-Fourrey C."/>
            <person name="LaButti K."/>
            <person name="Lindquist E.A."/>
            <person name="Lipzen A."/>
            <person name="Lundell T."/>
            <person name="Morin E."/>
            <person name="Murat C."/>
            <person name="Sun H."/>
            <person name="Tunlid A."/>
            <person name="Henrissat B."/>
            <person name="Grigoriev I.V."/>
            <person name="Hibbett D.S."/>
            <person name="Martin F."/>
            <person name="Nordberg H.P."/>
            <person name="Cantor M.N."/>
            <person name="Hua S.X."/>
        </authorList>
    </citation>
    <scope>NUCLEOTIDE SEQUENCE [LARGE SCALE GENOMIC DNA]</scope>
    <source>
        <strain evidence="1 2">UH-Slu-Lm8-n1</strain>
    </source>
</reference>
<accession>A0A0D0AY92</accession>